<dbReference type="PROSITE" id="PS51387">
    <property type="entry name" value="FAD_PCMH"/>
    <property type="match status" value="1"/>
</dbReference>
<feature type="signal peptide" evidence="4">
    <location>
        <begin position="1"/>
        <end position="19"/>
    </location>
</feature>
<reference evidence="7" key="1">
    <citation type="journal article" date="2023" name="Mol. Phylogenet. Evol.">
        <title>Genome-scale phylogeny and comparative genomics of the fungal order Sordariales.</title>
        <authorList>
            <person name="Hensen N."/>
            <person name="Bonometti L."/>
            <person name="Westerberg I."/>
            <person name="Brannstrom I.O."/>
            <person name="Guillou S."/>
            <person name="Cros-Aarteil S."/>
            <person name="Calhoun S."/>
            <person name="Haridas S."/>
            <person name="Kuo A."/>
            <person name="Mondo S."/>
            <person name="Pangilinan J."/>
            <person name="Riley R."/>
            <person name="LaButti K."/>
            <person name="Andreopoulos B."/>
            <person name="Lipzen A."/>
            <person name="Chen C."/>
            <person name="Yan M."/>
            <person name="Daum C."/>
            <person name="Ng V."/>
            <person name="Clum A."/>
            <person name="Steindorff A."/>
            <person name="Ohm R.A."/>
            <person name="Martin F."/>
            <person name="Silar P."/>
            <person name="Natvig D.O."/>
            <person name="Lalanne C."/>
            <person name="Gautier V."/>
            <person name="Ament-Velasquez S.L."/>
            <person name="Kruys A."/>
            <person name="Hutchinson M.I."/>
            <person name="Powell A.J."/>
            <person name="Barry K."/>
            <person name="Miller A.N."/>
            <person name="Grigoriev I.V."/>
            <person name="Debuchy R."/>
            <person name="Gladieux P."/>
            <person name="Hiltunen Thoren M."/>
            <person name="Johannesson H."/>
        </authorList>
    </citation>
    <scope>NUCLEOTIDE SEQUENCE [LARGE SCALE GENOMIC DNA]</scope>
    <source>
        <strain evidence="7">CBS 284.82</strain>
    </source>
</reference>
<evidence type="ECO:0000256" key="3">
    <source>
        <dbReference type="SAM" id="MobiDB-lite"/>
    </source>
</evidence>
<dbReference type="InterPro" id="IPR012951">
    <property type="entry name" value="BBE"/>
</dbReference>
<protein>
    <recommendedName>
        <fullName evidence="5">FAD-binding PCMH-type domain-containing protein</fullName>
    </recommendedName>
</protein>
<feature type="domain" description="FAD-binding PCMH-type" evidence="5">
    <location>
        <begin position="126"/>
        <end position="308"/>
    </location>
</feature>
<dbReference type="InterPro" id="IPR016166">
    <property type="entry name" value="FAD-bd_PCMH"/>
</dbReference>
<feature type="region of interest" description="Disordered" evidence="3">
    <location>
        <begin position="29"/>
        <end position="50"/>
    </location>
</feature>
<sequence length="599" mass="64593">MSPPSRLAFALQLASSVLAAAGLTPSLESRHGGSHSSCKAVPGSPDWPSSQDWARLNESLAGRLLQPAPPGAVCHPEQPSYNATECTAVRAAWSTFEFHQADPVSVDWNQWSNDTCLPLEGTPCSGQGYPVFVINATEPRHVQLGIKFAKKHNVRLVVKSTGHDYIGRSVAPNSLSIWTHHMKSFKAHDSFRPDRCKVTIDGTAVTVGAGTQMWDLYQALDALNLTAVGGGGKTVSLGGYVQGAGHGLLAPSHGLAADAVLEMEVVTPKGEIVTANECQNQDLFWAMRGGGGSTFGVMTSVTMKTFPTPKLESATVMLVTTEIADPRPIFDMVAYVVSQLPSLADQGLSGYGFIFRAVANPFDGGNTTVGGILFGGVLEDASAEELRALWDPILAHVAATWPGLFVPLYEGAKSYPSFLGWFAENYDTSTAGENGYTGSRLLDRDSLTANLTRTSEAFERFTDGEMSTAYLVSGKGVHNAKPRGCGNAVLPAWRKAYVHATFGTQFAPLNATAAAEAEKRVQKRVAALRELAPNMGAYVNEADYKEPNWQKEFWGSHYKRLVSIKRAVDPDDVLWCTPCVGNERWEQVDDRLCRVNGNH</sequence>
<dbReference type="Pfam" id="PF08031">
    <property type="entry name" value="BBE"/>
    <property type="match status" value="1"/>
</dbReference>
<dbReference type="Pfam" id="PF01565">
    <property type="entry name" value="FAD_binding_4"/>
    <property type="match status" value="1"/>
</dbReference>
<dbReference type="EMBL" id="MU854345">
    <property type="protein sequence ID" value="KAK4042123.1"/>
    <property type="molecule type" value="Genomic_DNA"/>
</dbReference>
<gene>
    <name evidence="6" type="ORF">C8A01DRAFT_33758</name>
</gene>
<dbReference type="PANTHER" id="PTHR13878:SF91">
    <property type="entry name" value="FAD BINDING DOMAIN PROTEIN (AFU_ORTHOLOGUE AFUA_6G12070)-RELATED"/>
    <property type="match status" value="1"/>
</dbReference>
<evidence type="ECO:0000256" key="4">
    <source>
        <dbReference type="SAM" id="SignalP"/>
    </source>
</evidence>
<dbReference type="PANTHER" id="PTHR13878">
    <property type="entry name" value="GULONOLACTONE OXIDASE"/>
    <property type="match status" value="1"/>
</dbReference>
<name>A0AAN6PJG5_9PEZI</name>
<dbReference type="Gene3D" id="3.30.465.10">
    <property type="match status" value="2"/>
</dbReference>
<keyword evidence="2" id="KW-0560">Oxidoreductase</keyword>
<evidence type="ECO:0000313" key="7">
    <source>
        <dbReference type="Proteomes" id="UP001303115"/>
    </source>
</evidence>
<organism evidence="6 7">
    <name type="scientific">Parachaetomium inaequale</name>
    <dbReference type="NCBI Taxonomy" id="2588326"/>
    <lineage>
        <taxon>Eukaryota</taxon>
        <taxon>Fungi</taxon>
        <taxon>Dikarya</taxon>
        <taxon>Ascomycota</taxon>
        <taxon>Pezizomycotina</taxon>
        <taxon>Sordariomycetes</taxon>
        <taxon>Sordariomycetidae</taxon>
        <taxon>Sordariales</taxon>
        <taxon>Chaetomiaceae</taxon>
        <taxon>Parachaetomium</taxon>
    </lineage>
</organism>
<dbReference type="GO" id="GO:0071949">
    <property type="term" value="F:FAD binding"/>
    <property type="evidence" value="ECO:0007669"/>
    <property type="project" value="InterPro"/>
</dbReference>
<dbReference type="InterPro" id="IPR006094">
    <property type="entry name" value="Oxid_FAD_bind_N"/>
</dbReference>
<comment type="similarity">
    <text evidence="1">Belongs to the oxygen-dependent FAD-linked oxidoreductase family.</text>
</comment>
<evidence type="ECO:0000313" key="6">
    <source>
        <dbReference type="EMBL" id="KAK4042123.1"/>
    </source>
</evidence>
<feature type="chain" id="PRO_5043032670" description="FAD-binding PCMH-type domain-containing protein" evidence="4">
    <location>
        <begin position="20"/>
        <end position="599"/>
    </location>
</feature>
<evidence type="ECO:0000256" key="2">
    <source>
        <dbReference type="ARBA" id="ARBA00023002"/>
    </source>
</evidence>
<dbReference type="GO" id="GO:0016491">
    <property type="term" value="F:oxidoreductase activity"/>
    <property type="evidence" value="ECO:0007669"/>
    <property type="project" value="UniProtKB-KW"/>
</dbReference>
<accession>A0AAN6PJG5</accession>
<evidence type="ECO:0000259" key="5">
    <source>
        <dbReference type="PROSITE" id="PS51387"/>
    </source>
</evidence>
<proteinExistence type="inferred from homology"/>
<keyword evidence="7" id="KW-1185">Reference proteome</keyword>
<evidence type="ECO:0000256" key="1">
    <source>
        <dbReference type="ARBA" id="ARBA00005466"/>
    </source>
</evidence>
<dbReference type="SUPFAM" id="SSF56176">
    <property type="entry name" value="FAD-binding/transporter-associated domain-like"/>
    <property type="match status" value="1"/>
</dbReference>
<dbReference type="InterPro" id="IPR016169">
    <property type="entry name" value="FAD-bd_PCMH_sub2"/>
</dbReference>
<dbReference type="InterPro" id="IPR036318">
    <property type="entry name" value="FAD-bd_PCMH-like_sf"/>
</dbReference>
<dbReference type="Proteomes" id="UP001303115">
    <property type="component" value="Unassembled WGS sequence"/>
</dbReference>
<dbReference type="InterPro" id="IPR050432">
    <property type="entry name" value="FAD-linked_Oxidoreductases_BP"/>
</dbReference>
<dbReference type="AlphaFoldDB" id="A0AAN6PJG5"/>
<keyword evidence="4" id="KW-0732">Signal</keyword>
<comment type="caution">
    <text evidence="6">The sequence shown here is derived from an EMBL/GenBank/DDBJ whole genome shotgun (WGS) entry which is preliminary data.</text>
</comment>